<dbReference type="GO" id="GO:0006032">
    <property type="term" value="P:chitin catabolic process"/>
    <property type="evidence" value="ECO:0007669"/>
    <property type="project" value="UniProtKB-KW"/>
</dbReference>
<keyword evidence="14" id="KW-1185">Reference proteome</keyword>
<accession>U1G475</accession>
<feature type="compositionally biased region" description="Basic residues" evidence="10">
    <location>
        <begin position="86"/>
        <end position="99"/>
    </location>
</feature>
<dbReference type="GO" id="GO:0000272">
    <property type="term" value="P:polysaccharide catabolic process"/>
    <property type="evidence" value="ECO:0007669"/>
    <property type="project" value="UniProtKB-KW"/>
</dbReference>
<evidence type="ECO:0000313" key="13">
    <source>
        <dbReference type="EMBL" id="ERF72102.1"/>
    </source>
</evidence>
<dbReference type="EC" id="3.2.1.14" evidence="2"/>
<dbReference type="eggNOG" id="KOG4701">
    <property type="taxonomic scope" value="Eukaryota"/>
</dbReference>
<name>U1G475_ENDPU</name>
<comment type="similarity">
    <text evidence="9">Belongs to the glycosyl hydrolase 18 family.</text>
</comment>
<evidence type="ECO:0000256" key="10">
    <source>
        <dbReference type="SAM" id="MobiDB-lite"/>
    </source>
</evidence>
<feature type="domain" description="GH18" evidence="12">
    <location>
        <begin position="217"/>
        <end position="541"/>
    </location>
</feature>
<evidence type="ECO:0000313" key="14">
    <source>
        <dbReference type="Proteomes" id="UP000019373"/>
    </source>
</evidence>
<dbReference type="OMA" id="CTSHAYQ"/>
<dbReference type="Proteomes" id="UP000019373">
    <property type="component" value="Unassembled WGS sequence"/>
</dbReference>
<sequence>MAHLRSVSVLIFLFLQFTLCTSHAYQHRHLRRTLLHQNQRHSVGGDKSQHSNTQQQRIINLQAQIDAKLTVRDSAIRLLDGEGSARKKRWGHRHHHRDHHSGNSTSDSVGFTLEQLQQTLEDLNETIQSLYELLSSSLGGQSQTTTLPATAISTSTQYYTIPTPAGPSTTIYPIPASSSGNATSSSSFNDAAASASSTFISTTSTATRYSFDPMSTSNVAVYYGQTDQTSRVPLSTVCDDPDVDIIILAFVNKLSTGPASYPTLNMGPRCWAASSAQVNEGATGLIDCVSDGFARQVKTCQESGKKVLLSIGGAVDYSETTIDSEEDAVRIADNIWNLFGAGGMDNETIMAIRPFGDVILDGFDIDNEDGSTLYWPTLISTLRTYFETSQPSYPKPYYLSAAPQCPRPDASIPLSSMRTAIDFIFVQFYNNPSCNLNSPGFLAALQAWSDDLSATNLSSSSHSSSSYSSGFIDAGNGVTSPRMYVGAPAFPAAGSGWVGGQQFSELMEEVKEVGLGNLGGVMFWDGAYGVLSARDDGVYGRSGVGESYMALVKDALEQ</sequence>
<evidence type="ECO:0000256" key="4">
    <source>
        <dbReference type="ARBA" id="ARBA00023024"/>
    </source>
</evidence>
<evidence type="ECO:0000256" key="3">
    <source>
        <dbReference type="ARBA" id="ARBA00022801"/>
    </source>
</evidence>
<comment type="catalytic activity">
    <reaction evidence="1">
        <text>Random endo-hydrolysis of N-acetyl-beta-D-glucosaminide (1-&gt;4)-beta-linkages in chitin and chitodextrins.</text>
        <dbReference type="EC" id="3.2.1.14"/>
    </reaction>
</comment>
<evidence type="ECO:0000256" key="5">
    <source>
        <dbReference type="ARBA" id="ARBA00023277"/>
    </source>
</evidence>
<feature type="signal peptide" evidence="11">
    <location>
        <begin position="1"/>
        <end position="20"/>
    </location>
</feature>
<reference evidence="14" key="1">
    <citation type="journal article" date="2014" name="BMC Genomics">
        <title>Genome characteristics reveal the impact of lichenization on lichen-forming fungus Endocarpon pusillum Hedwig (Verrucariales, Ascomycota).</title>
        <authorList>
            <person name="Wang Y.-Y."/>
            <person name="Liu B."/>
            <person name="Zhang X.-Y."/>
            <person name="Zhou Q.-M."/>
            <person name="Zhang T."/>
            <person name="Li H."/>
            <person name="Yu Y.-F."/>
            <person name="Zhang X.-L."/>
            <person name="Hao X.-Y."/>
            <person name="Wang M."/>
            <person name="Wang L."/>
            <person name="Wei J.-C."/>
        </authorList>
    </citation>
    <scope>NUCLEOTIDE SEQUENCE [LARGE SCALE GENOMIC DNA]</scope>
    <source>
        <strain evidence="14">Z07020 / HMAS-L-300199</strain>
    </source>
</reference>
<feature type="region of interest" description="Disordered" evidence="10">
    <location>
        <begin position="85"/>
        <end position="108"/>
    </location>
</feature>
<dbReference type="PROSITE" id="PS01095">
    <property type="entry name" value="GH18_1"/>
    <property type="match status" value="1"/>
</dbReference>
<keyword evidence="11" id="KW-0732">Signal</keyword>
<dbReference type="Pfam" id="PF00704">
    <property type="entry name" value="Glyco_hydro_18"/>
    <property type="match status" value="1"/>
</dbReference>
<dbReference type="PANTHER" id="PTHR45708:SF49">
    <property type="entry name" value="ENDOCHITINASE"/>
    <property type="match status" value="1"/>
</dbReference>
<protein>
    <recommendedName>
        <fullName evidence="2">chitinase</fullName>
        <ecNumber evidence="2">3.2.1.14</ecNumber>
    </recommendedName>
</protein>
<dbReference type="PROSITE" id="PS51910">
    <property type="entry name" value="GH18_2"/>
    <property type="match status" value="1"/>
</dbReference>
<dbReference type="InterPro" id="IPR050542">
    <property type="entry name" value="Glycosyl_Hydrlase18_Chitinase"/>
</dbReference>
<evidence type="ECO:0000256" key="11">
    <source>
        <dbReference type="SAM" id="SignalP"/>
    </source>
</evidence>
<dbReference type="GeneID" id="19237942"/>
<dbReference type="Gene3D" id="3.20.20.80">
    <property type="entry name" value="Glycosidases"/>
    <property type="match status" value="1"/>
</dbReference>
<evidence type="ECO:0000256" key="2">
    <source>
        <dbReference type="ARBA" id="ARBA00012729"/>
    </source>
</evidence>
<dbReference type="OrthoDB" id="2425929at2759"/>
<evidence type="ECO:0000256" key="8">
    <source>
        <dbReference type="RuleBase" id="RU000489"/>
    </source>
</evidence>
<keyword evidence="3 8" id="KW-0378">Hydrolase</keyword>
<organism evidence="13 14">
    <name type="scientific">Endocarpon pusillum (strain Z07020 / HMAS-L-300199)</name>
    <name type="common">Lichen-forming fungus</name>
    <dbReference type="NCBI Taxonomy" id="1263415"/>
    <lineage>
        <taxon>Eukaryota</taxon>
        <taxon>Fungi</taxon>
        <taxon>Dikarya</taxon>
        <taxon>Ascomycota</taxon>
        <taxon>Pezizomycotina</taxon>
        <taxon>Eurotiomycetes</taxon>
        <taxon>Chaetothyriomycetidae</taxon>
        <taxon>Verrucariales</taxon>
        <taxon>Verrucariaceae</taxon>
        <taxon>Endocarpon</taxon>
    </lineage>
</organism>
<dbReference type="EMBL" id="KE721112">
    <property type="protein sequence ID" value="ERF72102.1"/>
    <property type="molecule type" value="Genomic_DNA"/>
</dbReference>
<keyword evidence="4" id="KW-0146">Chitin degradation</keyword>
<dbReference type="SUPFAM" id="SSF51445">
    <property type="entry name" value="(Trans)glycosidases"/>
    <property type="match status" value="1"/>
</dbReference>
<proteinExistence type="inferred from homology"/>
<dbReference type="InterPro" id="IPR017853">
    <property type="entry name" value="GH"/>
</dbReference>
<gene>
    <name evidence="13" type="ORF">EPUS_02893</name>
</gene>
<evidence type="ECO:0000256" key="1">
    <source>
        <dbReference type="ARBA" id="ARBA00000822"/>
    </source>
</evidence>
<keyword evidence="7" id="KW-0624">Polysaccharide degradation</keyword>
<dbReference type="PANTHER" id="PTHR45708">
    <property type="entry name" value="ENDOCHITINASE"/>
    <property type="match status" value="1"/>
</dbReference>
<feature type="chain" id="PRO_5004611214" description="chitinase" evidence="11">
    <location>
        <begin position="21"/>
        <end position="558"/>
    </location>
</feature>
<dbReference type="AlphaFoldDB" id="U1G475"/>
<keyword evidence="5" id="KW-0119">Carbohydrate metabolism</keyword>
<dbReference type="InterPro" id="IPR001223">
    <property type="entry name" value="Glyco_hydro18_cat"/>
</dbReference>
<dbReference type="GO" id="GO:0008843">
    <property type="term" value="F:endochitinase activity"/>
    <property type="evidence" value="ECO:0007669"/>
    <property type="project" value="UniProtKB-EC"/>
</dbReference>
<evidence type="ECO:0000256" key="9">
    <source>
        <dbReference type="RuleBase" id="RU004453"/>
    </source>
</evidence>
<dbReference type="GO" id="GO:0005576">
    <property type="term" value="C:extracellular region"/>
    <property type="evidence" value="ECO:0007669"/>
    <property type="project" value="TreeGrafter"/>
</dbReference>
<evidence type="ECO:0000256" key="7">
    <source>
        <dbReference type="ARBA" id="ARBA00023326"/>
    </source>
</evidence>
<dbReference type="RefSeq" id="XP_007802171.1">
    <property type="nucleotide sequence ID" value="XM_007803980.1"/>
</dbReference>
<dbReference type="InterPro" id="IPR001579">
    <property type="entry name" value="Glyco_hydro_18_chit_AS"/>
</dbReference>
<keyword evidence="6 8" id="KW-0326">Glycosidase</keyword>
<dbReference type="HOGENOM" id="CLU_007818_2_0_1"/>
<evidence type="ECO:0000256" key="6">
    <source>
        <dbReference type="ARBA" id="ARBA00023295"/>
    </source>
</evidence>
<evidence type="ECO:0000259" key="12">
    <source>
        <dbReference type="PROSITE" id="PS51910"/>
    </source>
</evidence>